<feature type="domain" description="DDE Tnp4" evidence="8">
    <location>
        <begin position="177"/>
        <end position="337"/>
    </location>
</feature>
<dbReference type="InterPro" id="IPR027806">
    <property type="entry name" value="HARBI1_dom"/>
</dbReference>
<dbReference type="GO" id="GO:0005634">
    <property type="term" value="C:nucleus"/>
    <property type="evidence" value="ECO:0007669"/>
    <property type="project" value="UniProtKB-SubCell"/>
</dbReference>
<dbReference type="OMA" id="GVMWKPD"/>
<dbReference type="PANTHER" id="PTHR22930:SF259">
    <property type="entry name" value="OS08G0106900 PROTEIN"/>
    <property type="match status" value="1"/>
</dbReference>
<keyword evidence="6" id="KW-0378">Hydrolase</keyword>
<keyword evidence="4" id="KW-0540">Nuclease</keyword>
<comment type="subcellular location">
    <subcellularLocation>
        <location evidence="2">Nucleus</location>
    </subcellularLocation>
</comment>
<evidence type="ECO:0000313" key="11">
    <source>
        <dbReference type="Proteomes" id="UP000027238"/>
    </source>
</evidence>
<name>A0A066X2M4_COLSU</name>
<dbReference type="Pfam" id="PF13359">
    <property type="entry name" value="DDE_Tnp_4"/>
    <property type="match status" value="1"/>
</dbReference>
<evidence type="ECO:0000256" key="4">
    <source>
        <dbReference type="ARBA" id="ARBA00022722"/>
    </source>
</evidence>
<evidence type="ECO:0000256" key="1">
    <source>
        <dbReference type="ARBA" id="ARBA00001968"/>
    </source>
</evidence>
<keyword evidence="7" id="KW-0539">Nucleus</keyword>
<dbReference type="Pfam" id="PF26138">
    <property type="entry name" value="DUF8040"/>
    <property type="match status" value="1"/>
</dbReference>
<evidence type="ECO:0000256" key="3">
    <source>
        <dbReference type="ARBA" id="ARBA00006958"/>
    </source>
</evidence>
<protein>
    <submittedName>
        <fullName evidence="10">Uncharacterized protein</fullName>
    </submittedName>
</protein>
<keyword evidence="11" id="KW-1185">Reference proteome</keyword>
<evidence type="ECO:0000259" key="9">
    <source>
        <dbReference type="Pfam" id="PF26138"/>
    </source>
</evidence>
<dbReference type="PANTHER" id="PTHR22930">
    <property type="match status" value="1"/>
</dbReference>
<reference evidence="11" key="1">
    <citation type="journal article" date="2014" name="Genome Announc.">
        <title>Draft genome sequence of Colletotrichum sublineola, a destructive pathogen of cultivated sorghum.</title>
        <authorList>
            <person name="Baroncelli R."/>
            <person name="Sanz-Martin J.M."/>
            <person name="Rech G.E."/>
            <person name="Sukno S.A."/>
            <person name="Thon M.R."/>
        </authorList>
    </citation>
    <scope>NUCLEOTIDE SEQUENCE [LARGE SCALE GENOMIC DNA]</scope>
    <source>
        <strain evidence="11">TX430BB</strain>
    </source>
</reference>
<dbReference type="Proteomes" id="UP000027238">
    <property type="component" value="Unassembled WGS sequence"/>
</dbReference>
<dbReference type="STRING" id="1173701.A0A066X2M4"/>
<evidence type="ECO:0000256" key="7">
    <source>
        <dbReference type="ARBA" id="ARBA00023242"/>
    </source>
</evidence>
<accession>A0A066X2M4</accession>
<comment type="caution">
    <text evidence="10">The sequence shown here is derived from an EMBL/GenBank/DDBJ whole genome shotgun (WGS) entry which is preliminary data.</text>
</comment>
<comment type="cofactor">
    <cofactor evidence="1">
        <name>a divalent metal cation</name>
        <dbReference type="ChEBI" id="CHEBI:60240"/>
    </cofactor>
</comment>
<dbReference type="GO" id="GO:0016787">
    <property type="term" value="F:hydrolase activity"/>
    <property type="evidence" value="ECO:0007669"/>
    <property type="project" value="UniProtKB-KW"/>
</dbReference>
<dbReference type="GO" id="GO:0046872">
    <property type="term" value="F:metal ion binding"/>
    <property type="evidence" value="ECO:0007669"/>
    <property type="project" value="UniProtKB-KW"/>
</dbReference>
<evidence type="ECO:0000313" key="10">
    <source>
        <dbReference type="EMBL" id="KDN60006.1"/>
    </source>
</evidence>
<evidence type="ECO:0000259" key="8">
    <source>
        <dbReference type="Pfam" id="PF13359"/>
    </source>
</evidence>
<keyword evidence="5" id="KW-0479">Metal-binding</keyword>
<evidence type="ECO:0000256" key="6">
    <source>
        <dbReference type="ARBA" id="ARBA00022801"/>
    </source>
</evidence>
<sequence>MDNHDILAIVAATAAAAATTVSTAAVAVIDDISTSNSNNSRRYTHPGGVAHATRVVEYFLGGSEEQFAALFRMGKCDFHRLAKWLRDGEYVKDTTYQSVEQKLLVFLYVVGQGETQRNTAHLFQMAHSTVSVIIRRLLTAMVTLHTEVITQPTQQYVSPLIELSPRDYCFTGCIGAVDGTLLKAHIPLNNQKRFFCRKGYISQNVLAAVNFDGLFVYVLAGAEGSMNDASLMKQAISRSFKVPTGRYYLGDAGFACGNGIVTPYPGERYHLQEFAQGSVAPVTRKELYNIYHSRLRVVVEKAFGKLKRTWKILRAATPEYSFNEQIRFVYATTALYNFVQKGNGSSESEVDEEQLLARASGRADITVGNKLPIEIRRNTAVVVWENRAAYLAARDNN</sequence>
<dbReference type="eggNOG" id="KOG4585">
    <property type="taxonomic scope" value="Eukaryota"/>
</dbReference>
<evidence type="ECO:0000256" key="2">
    <source>
        <dbReference type="ARBA" id="ARBA00004123"/>
    </source>
</evidence>
<dbReference type="InterPro" id="IPR045249">
    <property type="entry name" value="HARBI1-like"/>
</dbReference>
<dbReference type="OrthoDB" id="4954565at2759"/>
<evidence type="ECO:0000256" key="5">
    <source>
        <dbReference type="ARBA" id="ARBA00022723"/>
    </source>
</evidence>
<dbReference type="EMBL" id="JMSE01001560">
    <property type="protein sequence ID" value="KDN60006.1"/>
    <property type="molecule type" value="Genomic_DNA"/>
</dbReference>
<dbReference type="AlphaFoldDB" id="A0A066X2M4"/>
<dbReference type="HOGENOM" id="CLU_040082_0_2_1"/>
<comment type="similarity">
    <text evidence="3">Belongs to the HARBI1 family.</text>
</comment>
<organism evidence="10 11">
    <name type="scientific">Colletotrichum sublineola</name>
    <name type="common">Sorghum anthracnose fungus</name>
    <dbReference type="NCBI Taxonomy" id="1173701"/>
    <lineage>
        <taxon>Eukaryota</taxon>
        <taxon>Fungi</taxon>
        <taxon>Dikarya</taxon>
        <taxon>Ascomycota</taxon>
        <taxon>Pezizomycotina</taxon>
        <taxon>Sordariomycetes</taxon>
        <taxon>Hypocreomycetidae</taxon>
        <taxon>Glomerellales</taxon>
        <taxon>Glomerellaceae</taxon>
        <taxon>Colletotrichum</taxon>
        <taxon>Colletotrichum graminicola species complex</taxon>
    </lineage>
</organism>
<dbReference type="GO" id="GO:0004518">
    <property type="term" value="F:nuclease activity"/>
    <property type="evidence" value="ECO:0007669"/>
    <property type="project" value="UniProtKB-KW"/>
</dbReference>
<gene>
    <name evidence="10" type="ORF">CSUB01_08017</name>
</gene>
<dbReference type="InterPro" id="IPR058353">
    <property type="entry name" value="DUF8040"/>
</dbReference>
<proteinExistence type="inferred from homology"/>
<feature type="domain" description="DUF8040" evidence="9">
    <location>
        <begin position="54"/>
        <end position="142"/>
    </location>
</feature>